<organism evidence="5 6">
    <name type="scientific">Gordonia amarae NBRC 15530</name>
    <dbReference type="NCBI Taxonomy" id="1075090"/>
    <lineage>
        <taxon>Bacteria</taxon>
        <taxon>Bacillati</taxon>
        <taxon>Actinomycetota</taxon>
        <taxon>Actinomycetes</taxon>
        <taxon>Mycobacteriales</taxon>
        <taxon>Gordoniaceae</taxon>
        <taxon>Gordonia</taxon>
    </lineage>
</organism>
<comment type="similarity">
    <text evidence="1">Belongs to the ATP-dependent AMP-binding enzyme family.</text>
</comment>
<reference evidence="5 6" key="1">
    <citation type="submission" date="2011-11" db="EMBL/GenBank/DDBJ databases">
        <title>Whole genome shotgun sequence of Gordonia amarae NBRC 15530.</title>
        <authorList>
            <person name="Takarada H."/>
            <person name="Hosoyama A."/>
            <person name="Tsuchikane K."/>
            <person name="Katsumata H."/>
            <person name="Yamazaki S."/>
            <person name="Fujita N."/>
        </authorList>
    </citation>
    <scope>NUCLEOTIDE SEQUENCE [LARGE SCALE GENOMIC DNA]</scope>
    <source>
        <strain evidence="5 6">NBRC 15530</strain>
    </source>
</reference>
<comment type="caution">
    <text evidence="5">The sequence shown here is derived from an EMBL/GenBank/DDBJ whole genome shotgun (WGS) entry which is preliminary data.</text>
</comment>
<feature type="region of interest" description="Disordered" evidence="2">
    <location>
        <begin position="293"/>
        <end position="313"/>
    </location>
</feature>
<evidence type="ECO:0000313" key="6">
    <source>
        <dbReference type="Proteomes" id="UP000006023"/>
    </source>
</evidence>
<dbReference type="STRING" id="1075090.GOAMR_58_00355"/>
<name>G7GST4_9ACTN</name>
<dbReference type="PANTHER" id="PTHR42921">
    <property type="entry name" value="ACETOACETYL-COA SYNTHETASE"/>
    <property type="match status" value="1"/>
</dbReference>
<keyword evidence="6" id="KW-1185">Reference proteome</keyword>
<feature type="domain" description="Acetyl-coenzyme A synthetase N-terminal" evidence="4">
    <location>
        <begin position="103"/>
        <end position="156"/>
    </location>
</feature>
<accession>G7GST4</accession>
<dbReference type="eggNOG" id="COG0365">
    <property type="taxonomic scope" value="Bacteria"/>
</dbReference>
<dbReference type="InterPro" id="IPR000873">
    <property type="entry name" value="AMP-dep_synth/lig_dom"/>
</dbReference>
<feature type="region of interest" description="Disordered" evidence="2">
    <location>
        <begin position="337"/>
        <end position="366"/>
    </location>
</feature>
<dbReference type="InterPro" id="IPR032387">
    <property type="entry name" value="ACAS_N"/>
</dbReference>
<evidence type="ECO:0000259" key="3">
    <source>
        <dbReference type="Pfam" id="PF00501"/>
    </source>
</evidence>
<evidence type="ECO:0000256" key="2">
    <source>
        <dbReference type="SAM" id="MobiDB-lite"/>
    </source>
</evidence>
<feature type="compositionally biased region" description="Basic and acidic residues" evidence="2">
    <location>
        <begin position="251"/>
        <end position="268"/>
    </location>
</feature>
<feature type="compositionally biased region" description="Basic residues" evidence="2">
    <location>
        <begin position="350"/>
        <end position="366"/>
    </location>
</feature>
<dbReference type="Pfam" id="PF16177">
    <property type="entry name" value="ACAS_N"/>
    <property type="match status" value="1"/>
</dbReference>
<evidence type="ECO:0000259" key="4">
    <source>
        <dbReference type="Pfam" id="PF16177"/>
    </source>
</evidence>
<sequence length="366" mass="40821">MRATPLSGPRLHSSVATIGVVRGRNRRGFSQHFINVSRGGTHCRPVTIPWKHANRCLRRQAVNHSMSEVIWQPSADRIRQSPLRHYLDWLERREGREYPDHTALWQWSVTDLTGFWSSIVDYYDVGFSAPANRVLTDDPMPDARWFPGARLNWAEHMLRRGRDGDAALICVQEGGHPAHEITFAELREQVAAMAGWLRGAGVRPGDPVAAYLPNTEHAVIGVLATAAVGATWACLFTRLRAGRHHRPARPARTDGAHRDRRLPLERQGPRPRRRGGAVARQADLRASCRARALRVRQARTRRDDPVGRGAGHRSCAGVRAGGVLPSVVGVVHLGNNGPAERSGAQPWRDHSRRAQMVRPVRRVAAR</sequence>
<dbReference type="AlphaFoldDB" id="G7GST4"/>
<protein>
    <submittedName>
        <fullName evidence="5">Putative acetoacetyl-CoA synthetase</fullName>
    </submittedName>
</protein>
<evidence type="ECO:0000256" key="1">
    <source>
        <dbReference type="ARBA" id="ARBA00006432"/>
    </source>
</evidence>
<dbReference type="InterPro" id="IPR042099">
    <property type="entry name" value="ANL_N_sf"/>
</dbReference>
<dbReference type="Proteomes" id="UP000006023">
    <property type="component" value="Unassembled WGS sequence"/>
</dbReference>
<proteinExistence type="inferred from homology"/>
<dbReference type="Gene3D" id="3.40.50.12780">
    <property type="entry name" value="N-terminal domain of ligase-like"/>
    <property type="match status" value="1"/>
</dbReference>
<dbReference type="EMBL" id="BAED01000058">
    <property type="protein sequence ID" value="GAB06659.1"/>
    <property type="molecule type" value="Genomic_DNA"/>
</dbReference>
<dbReference type="PANTHER" id="PTHR42921:SF1">
    <property type="entry name" value="ACETOACETYL-COA SYNTHETASE"/>
    <property type="match status" value="1"/>
</dbReference>
<dbReference type="SUPFAM" id="SSF56801">
    <property type="entry name" value="Acetyl-CoA synthetase-like"/>
    <property type="match status" value="1"/>
</dbReference>
<feature type="domain" description="AMP-dependent synthetase/ligase" evidence="3">
    <location>
        <begin position="167"/>
        <end position="245"/>
    </location>
</feature>
<dbReference type="Pfam" id="PF00501">
    <property type="entry name" value="AMP-binding"/>
    <property type="match status" value="1"/>
</dbReference>
<evidence type="ECO:0000313" key="5">
    <source>
        <dbReference type="EMBL" id="GAB06659.1"/>
    </source>
</evidence>
<feature type="region of interest" description="Disordered" evidence="2">
    <location>
        <begin position="243"/>
        <end position="281"/>
    </location>
</feature>
<gene>
    <name evidence="5" type="ORF">GOAMR_58_00355</name>
</gene>
<dbReference type="GO" id="GO:0030729">
    <property type="term" value="F:acetoacetate-CoA ligase activity"/>
    <property type="evidence" value="ECO:0007669"/>
    <property type="project" value="TreeGrafter"/>
</dbReference>